<feature type="domain" description="RNA polymerase sigma factor 70 region 4 type 2" evidence="7">
    <location>
        <begin position="101"/>
        <end position="153"/>
    </location>
</feature>
<keyword evidence="3" id="KW-0731">Sigma factor</keyword>
<keyword evidence="9" id="KW-1185">Reference proteome</keyword>
<evidence type="ECO:0000313" key="8">
    <source>
        <dbReference type="EMBL" id="RKN58194.1"/>
    </source>
</evidence>
<dbReference type="GO" id="GO:0016987">
    <property type="term" value="F:sigma factor activity"/>
    <property type="evidence" value="ECO:0007669"/>
    <property type="project" value="UniProtKB-KW"/>
</dbReference>
<gene>
    <name evidence="8" type="ORF">D7193_06290</name>
</gene>
<evidence type="ECO:0000259" key="6">
    <source>
        <dbReference type="Pfam" id="PF04542"/>
    </source>
</evidence>
<dbReference type="Proteomes" id="UP000279968">
    <property type="component" value="Unassembled WGS sequence"/>
</dbReference>
<feature type="domain" description="RNA polymerase sigma-70 region 2" evidence="6">
    <location>
        <begin position="15"/>
        <end position="76"/>
    </location>
</feature>
<evidence type="ECO:0000256" key="4">
    <source>
        <dbReference type="ARBA" id="ARBA00023125"/>
    </source>
</evidence>
<evidence type="ECO:0000256" key="3">
    <source>
        <dbReference type="ARBA" id="ARBA00023082"/>
    </source>
</evidence>
<dbReference type="CDD" id="cd06171">
    <property type="entry name" value="Sigma70_r4"/>
    <property type="match status" value="1"/>
</dbReference>
<keyword evidence="4" id="KW-0238">DNA-binding</keyword>
<evidence type="ECO:0000256" key="1">
    <source>
        <dbReference type="ARBA" id="ARBA00010641"/>
    </source>
</evidence>
<protein>
    <submittedName>
        <fullName evidence="8">SigE family RNA polymerase sigma factor</fullName>
    </submittedName>
</protein>
<name>A0A3B0ACZ3_9ACTN</name>
<evidence type="ECO:0000259" key="7">
    <source>
        <dbReference type="Pfam" id="PF08281"/>
    </source>
</evidence>
<dbReference type="InterPro" id="IPR036388">
    <property type="entry name" value="WH-like_DNA-bd_sf"/>
</dbReference>
<organism evidence="8 9">
    <name type="scientific">Micromonospora costi</name>
    <dbReference type="NCBI Taxonomy" id="1530042"/>
    <lineage>
        <taxon>Bacteria</taxon>
        <taxon>Bacillati</taxon>
        <taxon>Actinomycetota</taxon>
        <taxon>Actinomycetes</taxon>
        <taxon>Micromonosporales</taxon>
        <taxon>Micromonosporaceae</taxon>
        <taxon>Micromonospora</taxon>
    </lineage>
</organism>
<dbReference type="InterPro" id="IPR014284">
    <property type="entry name" value="RNA_pol_sigma-70_dom"/>
</dbReference>
<dbReference type="GO" id="GO:0006352">
    <property type="term" value="P:DNA-templated transcription initiation"/>
    <property type="evidence" value="ECO:0007669"/>
    <property type="project" value="InterPro"/>
</dbReference>
<evidence type="ECO:0000256" key="2">
    <source>
        <dbReference type="ARBA" id="ARBA00023015"/>
    </source>
</evidence>
<dbReference type="OrthoDB" id="3783006at2"/>
<dbReference type="Gene3D" id="1.10.10.10">
    <property type="entry name" value="Winged helix-like DNA-binding domain superfamily/Winged helix DNA-binding domain"/>
    <property type="match status" value="1"/>
</dbReference>
<dbReference type="GO" id="GO:0003677">
    <property type="term" value="F:DNA binding"/>
    <property type="evidence" value="ECO:0007669"/>
    <property type="project" value="UniProtKB-KW"/>
</dbReference>
<reference evidence="8 9" key="1">
    <citation type="journal article" date="2015" name="Int. J. Syst. Evol. Microbiol.">
        <title>Micromonospora costi sp. nov., isolated from a leaf of Costus speciosus.</title>
        <authorList>
            <person name="Thawai C."/>
        </authorList>
    </citation>
    <scope>NUCLEOTIDE SEQUENCE [LARGE SCALE GENOMIC DNA]</scope>
    <source>
        <strain evidence="8 9">CS1-12</strain>
    </source>
</reference>
<keyword evidence="2" id="KW-0805">Transcription regulation</keyword>
<keyword evidence="5" id="KW-0804">Transcription</keyword>
<dbReference type="Pfam" id="PF04542">
    <property type="entry name" value="Sigma70_r2"/>
    <property type="match status" value="1"/>
</dbReference>
<dbReference type="InterPro" id="IPR013249">
    <property type="entry name" value="RNA_pol_sigma70_r4_t2"/>
</dbReference>
<dbReference type="InterPro" id="IPR007627">
    <property type="entry name" value="RNA_pol_sigma70_r2"/>
</dbReference>
<evidence type="ECO:0000256" key="5">
    <source>
        <dbReference type="ARBA" id="ARBA00023163"/>
    </source>
</evidence>
<comment type="similarity">
    <text evidence="1">Belongs to the sigma-70 factor family. ECF subfamily.</text>
</comment>
<dbReference type="EMBL" id="RBAN01000001">
    <property type="protein sequence ID" value="RKN58194.1"/>
    <property type="molecule type" value="Genomic_DNA"/>
</dbReference>
<dbReference type="InterPro" id="IPR013324">
    <property type="entry name" value="RNA_pol_sigma_r3/r4-like"/>
</dbReference>
<sequence length="179" mass="20039">MRAEDEEGFREYVAAQLPALRKLAYVTCGDWHTAEDAVATALAKLYPRWPRLDRPDLYAKTMVVRAAIDEKRRPWRRERAAGDALPEVAQPDATASVDDQLRVRAALRAISPRQRAAVVCRHYLGMSLEETASVLGWHIGTAKSQTSRGLARLREVLAADRIDLDENMTPEREKTSASA</sequence>
<dbReference type="PANTHER" id="PTHR43133">
    <property type="entry name" value="RNA POLYMERASE ECF-TYPE SIGMA FACTO"/>
    <property type="match status" value="1"/>
</dbReference>
<dbReference type="Gene3D" id="1.10.1740.10">
    <property type="match status" value="1"/>
</dbReference>
<dbReference type="Pfam" id="PF08281">
    <property type="entry name" value="Sigma70_r4_2"/>
    <property type="match status" value="1"/>
</dbReference>
<dbReference type="RefSeq" id="WP_120778367.1">
    <property type="nucleotide sequence ID" value="NZ_JBHLUP010000009.1"/>
</dbReference>
<dbReference type="AlphaFoldDB" id="A0A3B0ACZ3"/>
<comment type="caution">
    <text evidence="8">The sequence shown here is derived from an EMBL/GenBank/DDBJ whole genome shotgun (WGS) entry which is preliminary data.</text>
</comment>
<evidence type="ECO:0000313" key="9">
    <source>
        <dbReference type="Proteomes" id="UP000279968"/>
    </source>
</evidence>
<proteinExistence type="inferred from homology"/>
<accession>A0A3B0ACZ3</accession>
<dbReference type="SUPFAM" id="SSF88946">
    <property type="entry name" value="Sigma2 domain of RNA polymerase sigma factors"/>
    <property type="match status" value="1"/>
</dbReference>
<dbReference type="InterPro" id="IPR039425">
    <property type="entry name" value="RNA_pol_sigma-70-like"/>
</dbReference>
<dbReference type="NCBIfam" id="TIGR02937">
    <property type="entry name" value="sigma70-ECF"/>
    <property type="match status" value="1"/>
</dbReference>
<dbReference type="PANTHER" id="PTHR43133:SF50">
    <property type="entry name" value="ECF RNA POLYMERASE SIGMA FACTOR SIGM"/>
    <property type="match status" value="1"/>
</dbReference>
<dbReference type="SUPFAM" id="SSF88659">
    <property type="entry name" value="Sigma3 and sigma4 domains of RNA polymerase sigma factors"/>
    <property type="match status" value="1"/>
</dbReference>
<dbReference type="InterPro" id="IPR013325">
    <property type="entry name" value="RNA_pol_sigma_r2"/>
</dbReference>